<dbReference type="Gene3D" id="3.30.110.40">
    <property type="entry name" value="TusA-like domain"/>
    <property type="match status" value="1"/>
</dbReference>
<dbReference type="EMBL" id="JARWAO010000003">
    <property type="protein sequence ID" value="MDR5895609.1"/>
    <property type="molecule type" value="Genomic_DNA"/>
</dbReference>
<sequence length="81" mass="9124">MSGEPLKADGILDTTGLYCPEPIMMMHTRVADMASGDILHVVATDPATQRDIPQFCHYLGHELIQQDTLSDSFNYFIRINR</sequence>
<comment type="similarity">
    <text evidence="1">Belongs to the sulfur carrier protein TusA family.</text>
</comment>
<evidence type="ECO:0000256" key="1">
    <source>
        <dbReference type="ARBA" id="ARBA00008984"/>
    </source>
</evidence>
<keyword evidence="4" id="KW-1185">Reference proteome</keyword>
<comment type="caution">
    <text evidence="3">The sequence shown here is derived from an EMBL/GenBank/DDBJ whole genome shotgun (WGS) entry which is preliminary data.</text>
</comment>
<dbReference type="InterPro" id="IPR001455">
    <property type="entry name" value="TusA-like"/>
</dbReference>
<proteinExistence type="inferred from homology"/>
<gene>
    <name evidence="3" type="primary">tusA</name>
    <name evidence="3" type="ORF">QC825_05935</name>
</gene>
<dbReference type="SUPFAM" id="SSF64307">
    <property type="entry name" value="SirA-like"/>
    <property type="match status" value="1"/>
</dbReference>
<dbReference type="Proteomes" id="UP001269375">
    <property type="component" value="Unassembled WGS sequence"/>
</dbReference>
<dbReference type="RefSeq" id="WP_251589375.1">
    <property type="nucleotide sequence ID" value="NZ_JAMLJI010000001.1"/>
</dbReference>
<reference evidence="3 4" key="1">
    <citation type="submission" date="2023-04" db="EMBL/GenBank/DDBJ databases">
        <title>A long-awaited taxogenomic arrangement of the family Halomonadaceae.</title>
        <authorList>
            <person name="De La Haba R."/>
            <person name="Chuvochina M."/>
            <person name="Wittouck S."/>
            <person name="Arahal D.R."/>
            <person name="Sanchez-Porro C."/>
            <person name="Hugenholtz P."/>
            <person name="Ventosa A."/>
        </authorList>
    </citation>
    <scope>NUCLEOTIDE SEQUENCE [LARGE SCALE GENOMIC DNA]</scope>
    <source>
        <strain evidence="3 4">DSM 22428</strain>
    </source>
</reference>
<dbReference type="Pfam" id="PF01206">
    <property type="entry name" value="TusA"/>
    <property type="match status" value="1"/>
</dbReference>
<dbReference type="NCBIfam" id="NF001423">
    <property type="entry name" value="PRK00299.1"/>
    <property type="match status" value="1"/>
</dbReference>
<organism evidence="3 4">
    <name type="scientific">Larsenimonas suaedae</name>
    <dbReference type="NCBI Taxonomy" id="1851019"/>
    <lineage>
        <taxon>Bacteria</taxon>
        <taxon>Pseudomonadati</taxon>
        <taxon>Pseudomonadota</taxon>
        <taxon>Gammaproteobacteria</taxon>
        <taxon>Oceanospirillales</taxon>
        <taxon>Halomonadaceae</taxon>
        <taxon>Larsenimonas</taxon>
    </lineage>
</organism>
<dbReference type="EC" id="2.8.1.-" evidence="3"/>
<dbReference type="InterPro" id="IPR036868">
    <property type="entry name" value="TusA-like_sf"/>
</dbReference>
<evidence type="ECO:0000259" key="2">
    <source>
        <dbReference type="PROSITE" id="PS01148"/>
    </source>
</evidence>
<evidence type="ECO:0000313" key="4">
    <source>
        <dbReference type="Proteomes" id="UP001269375"/>
    </source>
</evidence>
<dbReference type="GO" id="GO:0016740">
    <property type="term" value="F:transferase activity"/>
    <property type="evidence" value="ECO:0007669"/>
    <property type="project" value="UniProtKB-KW"/>
</dbReference>
<dbReference type="PROSITE" id="PS01148">
    <property type="entry name" value="UPF0033"/>
    <property type="match status" value="1"/>
</dbReference>
<feature type="domain" description="UPF0033" evidence="2">
    <location>
        <begin position="12"/>
        <end position="36"/>
    </location>
</feature>
<protein>
    <submittedName>
        <fullName evidence="3">Sulfurtransferase TusA</fullName>
        <ecNumber evidence="3">2.8.1.-</ecNumber>
    </submittedName>
</protein>
<name>A0ABU1GU97_9GAMM</name>
<dbReference type="PANTHER" id="PTHR33279:SF2">
    <property type="entry name" value="SULFUR CARRIER PROTEIN TUSA"/>
    <property type="match status" value="1"/>
</dbReference>
<keyword evidence="3" id="KW-0808">Transferase</keyword>
<accession>A0ABU1GU97</accession>
<dbReference type="PANTHER" id="PTHR33279">
    <property type="entry name" value="SULFUR CARRIER PROTEIN YEDF-RELATED"/>
    <property type="match status" value="1"/>
</dbReference>
<evidence type="ECO:0000313" key="3">
    <source>
        <dbReference type="EMBL" id="MDR5895609.1"/>
    </source>
</evidence>